<proteinExistence type="predicted"/>
<dbReference type="AlphaFoldDB" id="A0A919T3S9"/>
<name>A0A919T3S9_9ACTN</name>
<protein>
    <submittedName>
        <fullName evidence="2">Uncharacterized protein</fullName>
    </submittedName>
</protein>
<accession>A0A919T3S9</accession>
<feature type="region of interest" description="Disordered" evidence="1">
    <location>
        <begin position="225"/>
        <end position="250"/>
    </location>
</feature>
<comment type="caution">
    <text evidence="2">The sequence shown here is derived from an EMBL/GenBank/DDBJ whole genome shotgun (WGS) entry which is preliminary data.</text>
</comment>
<reference evidence="2" key="1">
    <citation type="submission" date="2021-03" db="EMBL/GenBank/DDBJ databases">
        <title>Whole genome shotgun sequence of Actinoplanes consettensis NBRC 14913.</title>
        <authorList>
            <person name="Komaki H."/>
            <person name="Tamura T."/>
        </authorList>
    </citation>
    <scope>NUCLEOTIDE SEQUENCE</scope>
    <source>
        <strain evidence="2">NBRC 14913</strain>
    </source>
</reference>
<dbReference type="EMBL" id="BOQP01000071">
    <property type="protein sequence ID" value="GIM84816.1"/>
    <property type="molecule type" value="Genomic_DNA"/>
</dbReference>
<evidence type="ECO:0000313" key="2">
    <source>
        <dbReference type="EMBL" id="GIM84816.1"/>
    </source>
</evidence>
<evidence type="ECO:0000313" key="3">
    <source>
        <dbReference type="Proteomes" id="UP000680865"/>
    </source>
</evidence>
<gene>
    <name evidence="2" type="ORF">Aco04nite_93300</name>
</gene>
<feature type="region of interest" description="Disordered" evidence="1">
    <location>
        <begin position="42"/>
        <end position="61"/>
    </location>
</feature>
<sequence length="250" mass="27536">MQPLPQPGRRRVWLPHEAPTRLAQFGLETQYFHDALAVGDGKSKQVGGGGPRRLRRDNVRGAPPAVGTGVYPANYPGIVMWAESLAALRSILIRLPGADWAIGRSGNYETVYSVQRGIGIALHSGDRWAGVEAGHEPRLKRRRGRMAIERGAQNVIYEQLELAFFPAESGVPDRAEDESVKTYFLLSNPRSDDIALELSLPTAFGPDGQVEEWRERILIAPVPISNAVQLSPPDEDDDDDDTGRIVDRPD</sequence>
<evidence type="ECO:0000256" key="1">
    <source>
        <dbReference type="SAM" id="MobiDB-lite"/>
    </source>
</evidence>
<dbReference type="Proteomes" id="UP000680865">
    <property type="component" value="Unassembled WGS sequence"/>
</dbReference>
<organism evidence="2 3">
    <name type="scientific">Winogradskya consettensis</name>
    <dbReference type="NCBI Taxonomy" id="113560"/>
    <lineage>
        <taxon>Bacteria</taxon>
        <taxon>Bacillati</taxon>
        <taxon>Actinomycetota</taxon>
        <taxon>Actinomycetes</taxon>
        <taxon>Micromonosporales</taxon>
        <taxon>Micromonosporaceae</taxon>
        <taxon>Winogradskya</taxon>
    </lineage>
</organism>
<keyword evidence="3" id="KW-1185">Reference proteome</keyword>